<protein>
    <submittedName>
        <fullName evidence="1">Uncharacterized protein</fullName>
    </submittedName>
</protein>
<dbReference type="Pfam" id="PF10115">
    <property type="entry name" value="HlyU"/>
    <property type="match status" value="1"/>
</dbReference>
<dbReference type="AlphaFoldDB" id="A0A7R6SWP7"/>
<dbReference type="KEGG" id="njp:NEJAP_1992"/>
<name>A0A7R6SWP7_9GAMM</name>
<evidence type="ECO:0000313" key="2">
    <source>
        <dbReference type="Proteomes" id="UP000595332"/>
    </source>
</evidence>
<dbReference type="Proteomes" id="UP000595332">
    <property type="component" value="Chromosome"/>
</dbReference>
<dbReference type="RefSeq" id="WP_201347167.1">
    <property type="nucleotide sequence ID" value="NZ_AP014546.1"/>
</dbReference>
<reference evidence="1 2" key="1">
    <citation type="journal article" date="2008" name="Int. J. Syst. Evol. Microbiol.">
        <title>Neptunomonas japonica sp. nov., an Osedax japonicus symbiont-like bacterium isolated from sediment adjacent to sperm whale carcasses off Kagoshima, Japan.</title>
        <authorList>
            <person name="Miyazaki M."/>
            <person name="Nogi Y."/>
            <person name="Fujiwara Y."/>
            <person name="Kawato M."/>
            <person name="Kubokawa K."/>
            <person name="Horikoshi K."/>
        </authorList>
    </citation>
    <scope>NUCLEOTIDE SEQUENCE [LARGE SCALE GENOMIC DNA]</scope>
    <source>
        <strain evidence="1 2">JAMM 1380</strain>
    </source>
</reference>
<gene>
    <name evidence="1" type="ORF">NEJAP_1992</name>
</gene>
<accession>A0A7R6SWP7</accession>
<proteinExistence type="predicted"/>
<dbReference type="EMBL" id="AP014546">
    <property type="protein sequence ID" value="BBB29942.1"/>
    <property type="molecule type" value="Genomic_DNA"/>
</dbReference>
<sequence length="93" mass="10395">MGLLTSLLGMFTAKDNDTTSSTPFSQEEYKGYLLVATPAAENSQFRINGLISKGEREHSFIRADVLPSQEMCAQETFRKAKLMIDQQGDNLFN</sequence>
<evidence type="ECO:0000313" key="1">
    <source>
        <dbReference type="EMBL" id="BBB29942.1"/>
    </source>
</evidence>
<dbReference type="InterPro" id="IPR018772">
    <property type="entry name" value="Transcription_activator_HlyU"/>
</dbReference>
<organism evidence="1 2">
    <name type="scientific">Neptunomonas japonica JAMM 1380</name>
    <dbReference type="NCBI Taxonomy" id="1441457"/>
    <lineage>
        <taxon>Bacteria</taxon>
        <taxon>Pseudomonadati</taxon>
        <taxon>Pseudomonadota</taxon>
        <taxon>Gammaproteobacteria</taxon>
        <taxon>Oceanospirillales</taxon>
        <taxon>Oceanospirillaceae</taxon>
        <taxon>Neptunomonas</taxon>
    </lineage>
</organism>
<keyword evidence="2" id="KW-1185">Reference proteome</keyword>